<gene>
    <name evidence="1" type="ORF">G0Q06_11930</name>
</gene>
<protein>
    <submittedName>
        <fullName evidence="1">Uncharacterized protein</fullName>
    </submittedName>
</protein>
<accession>A0A6B2M500</accession>
<proteinExistence type="predicted"/>
<organism evidence="1 2">
    <name type="scientific">Oceanipulchritudo coccoides</name>
    <dbReference type="NCBI Taxonomy" id="2706888"/>
    <lineage>
        <taxon>Bacteria</taxon>
        <taxon>Pseudomonadati</taxon>
        <taxon>Verrucomicrobiota</taxon>
        <taxon>Opitutia</taxon>
        <taxon>Puniceicoccales</taxon>
        <taxon>Oceanipulchritudinaceae</taxon>
        <taxon>Oceanipulchritudo</taxon>
    </lineage>
</organism>
<dbReference type="Proteomes" id="UP000478417">
    <property type="component" value="Unassembled WGS sequence"/>
</dbReference>
<evidence type="ECO:0000313" key="2">
    <source>
        <dbReference type="Proteomes" id="UP000478417"/>
    </source>
</evidence>
<dbReference type="EMBL" id="JAAGNX010000003">
    <property type="protein sequence ID" value="NDV63164.1"/>
    <property type="molecule type" value="Genomic_DNA"/>
</dbReference>
<comment type="caution">
    <text evidence="1">The sequence shown here is derived from an EMBL/GenBank/DDBJ whole genome shotgun (WGS) entry which is preliminary data.</text>
</comment>
<sequence length="87" mass="9407">MCTCFLSTSPSLIHCFCQNKEIASDQGWMSPASSLLRALRALLYSGSISRARLKAADAFSGSPKKALTNPRLSHALFDPGLSVTDCW</sequence>
<name>A0A6B2M500_9BACT</name>
<keyword evidence="2" id="KW-1185">Reference proteome</keyword>
<reference evidence="1 2" key="1">
    <citation type="submission" date="2020-02" db="EMBL/GenBank/DDBJ databases">
        <title>Albibacoteraceae fam. nov., the first described family within the subdivision 4 Verrucomicrobia.</title>
        <authorList>
            <person name="Xi F."/>
        </authorList>
    </citation>
    <scope>NUCLEOTIDE SEQUENCE [LARGE SCALE GENOMIC DNA]</scope>
    <source>
        <strain evidence="1 2">CK1056</strain>
    </source>
</reference>
<evidence type="ECO:0000313" key="1">
    <source>
        <dbReference type="EMBL" id="NDV63164.1"/>
    </source>
</evidence>
<dbReference type="AlphaFoldDB" id="A0A6B2M500"/>